<evidence type="ECO:0000313" key="4">
    <source>
        <dbReference type="Proteomes" id="UP000293398"/>
    </source>
</evidence>
<dbReference type="InterPro" id="IPR017938">
    <property type="entry name" value="Riboflavin_synthase-like_b-brl"/>
</dbReference>
<dbReference type="EMBL" id="SHKO01000002">
    <property type="protein sequence ID" value="RZT94195.1"/>
    <property type="molecule type" value="Genomic_DNA"/>
</dbReference>
<evidence type="ECO:0000259" key="2">
    <source>
        <dbReference type="PROSITE" id="PS51384"/>
    </source>
</evidence>
<organism evidence="3 4">
    <name type="scientific">Advenella incenata</name>
    <dbReference type="NCBI Taxonomy" id="267800"/>
    <lineage>
        <taxon>Bacteria</taxon>
        <taxon>Pseudomonadati</taxon>
        <taxon>Pseudomonadota</taxon>
        <taxon>Betaproteobacteria</taxon>
        <taxon>Burkholderiales</taxon>
        <taxon>Alcaligenaceae</taxon>
    </lineage>
</organism>
<feature type="domain" description="FAD-binding FR-type" evidence="2">
    <location>
        <begin position="21"/>
        <end position="146"/>
    </location>
</feature>
<comment type="similarity">
    <text evidence="1">Belongs to the SIP oxidoreductase family.</text>
</comment>
<protein>
    <submittedName>
        <fullName evidence="3">NADPH-dependent ferric siderophore reductase</fullName>
    </submittedName>
</protein>
<dbReference type="PANTHER" id="PTHR30157">
    <property type="entry name" value="FERRIC REDUCTASE, NADPH-DEPENDENT"/>
    <property type="match status" value="1"/>
</dbReference>
<dbReference type="InterPro" id="IPR039261">
    <property type="entry name" value="FNR_nucleotide-bd"/>
</dbReference>
<dbReference type="FunFam" id="2.40.30.10:FF:000055">
    <property type="entry name" value="Siderophore-interacting family protein"/>
    <property type="match status" value="1"/>
</dbReference>
<dbReference type="Proteomes" id="UP000293398">
    <property type="component" value="Unassembled WGS sequence"/>
</dbReference>
<dbReference type="InterPro" id="IPR013113">
    <property type="entry name" value="SIP_FAD-bd"/>
</dbReference>
<dbReference type="CDD" id="cd06193">
    <property type="entry name" value="siderophore_interacting"/>
    <property type="match status" value="1"/>
</dbReference>
<dbReference type="Pfam" id="PF04954">
    <property type="entry name" value="SIP"/>
    <property type="match status" value="1"/>
</dbReference>
<dbReference type="Pfam" id="PF08021">
    <property type="entry name" value="FAD_binding_9"/>
    <property type="match status" value="1"/>
</dbReference>
<dbReference type="InterPro" id="IPR039374">
    <property type="entry name" value="SIP_fam"/>
</dbReference>
<dbReference type="AlphaFoldDB" id="A0A4Q7VBY4"/>
<reference evidence="3 4" key="1">
    <citation type="submission" date="2019-02" db="EMBL/GenBank/DDBJ databases">
        <title>Genomic Encyclopedia of Type Strains, Phase IV (KMG-IV): sequencing the most valuable type-strain genomes for metagenomic binning, comparative biology and taxonomic classification.</title>
        <authorList>
            <person name="Goeker M."/>
        </authorList>
    </citation>
    <scope>NUCLEOTIDE SEQUENCE [LARGE SCALE GENOMIC DNA]</scope>
    <source>
        <strain evidence="3 4">DSM 23814</strain>
    </source>
</reference>
<dbReference type="PROSITE" id="PS51384">
    <property type="entry name" value="FAD_FR"/>
    <property type="match status" value="1"/>
</dbReference>
<evidence type="ECO:0000313" key="3">
    <source>
        <dbReference type="EMBL" id="RZT94195.1"/>
    </source>
</evidence>
<name>A0A4Q7VBY4_9BURK</name>
<sequence>MSTLTMMQTPISTEHMPQRVRHPLKARLLQVRQVTRLTPRMVRVTFHGPDLGDFISASFDDHMKLFFPADGQPVVPTNTEAGPQFPEGAARPPARDYTPRRYRPADNELDIDFVLHGDGPASTWVAGATAGDQLVVAGPRGSFVTAPDFDWQLMIGDETALPAIGRRLEELPKGAKVHVIALVENAAEEQHFQTQADVQTTWLHRQQQPEQTLADAVRAFTLPAGEGYIWGGGQAAQMRTISQYLLEEKGIDKSRMRISNYWKQGSPQE</sequence>
<proteinExistence type="inferred from homology"/>
<dbReference type="RefSeq" id="WP_242612245.1">
    <property type="nucleotide sequence ID" value="NZ_SHKO01000002.1"/>
</dbReference>
<dbReference type="PANTHER" id="PTHR30157:SF0">
    <property type="entry name" value="NADPH-DEPENDENT FERRIC-CHELATE REDUCTASE"/>
    <property type="match status" value="1"/>
</dbReference>
<dbReference type="Gene3D" id="3.40.50.80">
    <property type="entry name" value="Nucleotide-binding domain of ferredoxin-NADP reductase (FNR) module"/>
    <property type="match status" value="1"/>
</dbReference>
<gene>
    <name evidence="3" type="ORF">EV681_2613</name>
</gene>
<dbReference type="InterPro" id="IPR017927">
    <property type="entry name" value="FAD-bd_FR_type"/>
</dbReference>
<accession>A0A4Q7VBY4</accession>
<keyword evidence="4" id="KW-1185">Reference proteome</keyword>
<dbReference type="Gene3D" id="2.40.30.10">
    <property type="entry name" value="Translation factors"/>
    <property type="match status" value="1"/>
</dbReference>
<comment type="caution">
    <text evidence="3">The sequence shown here is derived from an EMBL/GenBank/DDBJ whole genome shotgun (WGS) entry which is preliminary data.</text>
</comment>
<dbReference type="InterPro" id="IPR007037">
    <property type="entry name" value="SIP_rossman_dom"/>
</dbReference>
<dbReference type="SUPFAM" id="SSF63380">
    <property type="entry name" value="Riboflavin synthase domain-like"/>
    <property type="match status" value="1"/>
</dbReference>
<dbReference type="GO" id="GO:0016491">
    <property type="term" value="F:oxidoreductase activity"/>
    <property type="evidence" value="ECO:0007669"/>
    <property type="project" value="InterPro"/>
</dbReference>
<evidence type="ECO:0000256" key="1">
    <source>
        <dbReference type="ARBA" id="ARBA00035644"/>
    </source>
</evidence>